<dbReference type="EMBL" id="CP068391">
    <property type="protein sequence ID" value="QQX51678.1"/>
    <property type="molecule type" value="Genomic_DNA"/>
</dbReference>
<gene>
    <name evidence="1" type="ORF">JKX24_15840</name>
</gene>
<dbReference type="RefSeq" id="WP_207979551.1">
    <property type="nucleotide sequence ID" value="NZ_CP068391.1"/>
</dbReference>
<evidence type="ECO:0000313" key="2">
    <source>
        <dbReference type="Proteomes" id="UP000596176"/>
    </source>
</evidence>
<evidence type="ECO:0000313" key="1">
    <source>
        <dbReference type="EMBL" id="QQX51678.1"/>
    </source>
</evidence>
<dbReference type="AlphaFoldDB" id="A0A7U0RM18"/>
<organism evidence="1 2">
    <name type="scientific">Serratia proteamaculans</name>
    <dbReference type="NCBI Taxonomy" id="28151"/>
    <lineage>
        <taxon>Bacteria</taxon>
        <taxon>Pseudomonadati</taxon>
        <taxon>Pseudomonadota</taxon>
        <taxon>Gammaproteobacteria</taxon>
        <taxon>Enterobacterales</taxon>
        <taxon>Yersiniaceae</taxon>
        <taxon>Serratia</taxon>
    </lineage>
</organism>
<reference evidence="1 2" key="1">
    <citation type="submission" date="2021-01" db="EMBL/GenBank/DDBJ databases">
        <title>Chromosome sequence of Serratia proteamaculans strain 94 rif-r, isolated from spoiled beef.</title>
        <authorList>
            <person name="Zaytseva Y.V."/>
            <person name="Iablokov S.N."/>
            <person name="Klyukina A."/>
        </authorList>
    </citation>
    <scope>NUCLEOTIDE SEQUENCE [LARGE SCALE GENOMIC DNA]</scope>
    <source>
        <strain evidence="1 2">94 rif-r</strain>
    </source>
</reference>
<sequence>MKSAAKKLDAKKLYENAIVSIQLGIEDFKLSQLPESDGGNPFRALSSVRNLHAGLLLLFKYKIAISVDTDELAYELIHSPPHKILPHPDGSGGVTWQPEGRFKKTTIDVAEIKERFKNFEITVDWPVVEKLQECRNHLEHLHPDNSLGEVAEFVADLFPVVRDFITSELHDFPQNVLGSAWDTMLRHKQFFSQQLSKSLSSWEEAEVPTGMEEYLEHCSCPECGSKFLDASHINLAAGETVSEDEDLFNFICASCGEINLIAPLLIEALQREFFYWPPDGDEPTYEMCYQCRHETFLIAEQSCRWCECTLERESCSICGEMLTQDEQDNDGLCSYHNYIASKNDMDD</sequence>
<proteinExistence type="predicted"/>
<accession>A0A7U0RM18</accession>
<name>A0A7U0RM18_SERPR</name>
<dbReference type="Proteomes" id="UP000596176">
    <property type="component" value="Chromosome"/>
</dbReference>
<protein>
    <submittedName>
        <fullName evidence="1">Uncharacterized protein</fullName>
    </submittedName>
</protein>